<keyword evidence="2" id="KW-0378">Hydrolase</keyword>
<feature type="signal peptide" evidence="3">
    <location>
        <begin position="1"/>
        <end position="20"/>
    </location>
</feature>
<sequence length="368" mass="38265">MNLRTFATVATVVVSAVLLAAPAPTSLTPIATVQMPVGGPVQVDGPSLSVLTYNVEGLPFPVRFGRADAAQRIAGRLAGLRVQGAQPHVVVLQEAFSGADRTIAKAAGYRYVANGPDRDMAGGAPESDADRAFARGASWLAGERSGKWLDSGVAILSDYPIVAVKRAAFPAYACAGFDCLANKGVVMAMVRVPGSATPVAVIATHLNSKAASGVSKARFTYAFTRQVDTIGAFLRANLPAGTPYVLAGDTNIGKSTVRRSYFNAMLARLPRSIGMAAAPQTALATCFDPLTPCLTPRDADARTAFRKGKDLQVYAGGLGVGIEPVSISVPFGRERDGTMLSDHVGYVATYRLTSPVTIAAAAPVARRA</sequence>
<dbReference type="EMBL" id="CP117411">
    <property type="protein sequence ID" value="WCT75088.1"/>
    <property type="molecule type" value="Genomic_DNA"/>
</dbReference>
<dbReference type="PANTHER" id="PTHR16320">
    <property type="entry name" value="SPHINGOMYELINASE FAMILY MEMBER"/>
    <property type="match status" value="1"/>
</dbReference>
<evidence type="ECO:0000313" key="5">
    <source>
        <dbReference type="EMBL" id="WCT75088.1"/>
    </source>
</evidence>
<dbReference type="Gene3D" id="3.60.10.10">
    <property type="entry name" value="Endonuclease/exonuclease/phosphatase"/>
    <property type="match status" value="1"/>
</dbReference>
<dbReference type="RefSeq" id="WP_273690640.1">
    <property type="nucleotide sequence ID" value="NZ_CP117411.1"/>
</dbReference>
<evidence type="ECO:0000259" key="4">
    <source>
        <dbReference type="Pfam" id="PF03372"/>
    </source>
</evidence>
<dbReference type="InterPro" id="IPR038772">
    <property type="entry name" value="Sph/SMPD2-like"/>
</dbReference>
<reference evidence="5 6" key="1">
    <citation type="submission" date="2023-02" db="EMBL/GenBank/DDBJ databases">
        <title>Genome sequence of Sphingomonas naphthae.</title>
        <authorList>
            <person name="Kim S."/>
            <person name="Heo J."/>
            <person name="Kwon S.-W."/>
        </authorList>
    </citation>
    <scope>NUCLEOTIDE SEQUENCE [LARGE SCALE GENOMIC DNA]</scope>
    <source>
        <strain evidence="5 6">KACC 18716</strain>
    </source>
</reference>
<evidence type="ECO:0000256" key="3">
    <source>
        <dbReference type="SAM" id="SignalP"/>
    </source>
</evidence>
<evidence type="ECO:0000256" key="1">
    <source>
        <dbReference type="ARBA" id="ARBA00022729"/>
    </source>
</evidence>
<protein>
    <submittedName>
        <fullName evidence="5">Sphingomyelin phosphodiesterase</fullName>
    </submittedName>
</protein>
<dbReference type="Pfam" id="PF03372">
    <property type="entry name" value="Exo_endo_phos"/>
    <property type="match status" value="1"/>
</dbReference>
<gene>
    <name evidence="5" type="ORF">PQ455_07705</name>
</gene>
<dbReference type="InterPro" id="IPR017766">
    <property type="entry name" value="Sphingomyelinase/PLipase_C"/>
</dbReference>
<dbReference type="SUPFAM" id="SSF56219">
    <property type="entry name" value="DNase I-like"/>
    <property type="match status" value="1"/>
</dbReference>
<evidence type="ECO:0000256" key="2">
    <source>
        <dbReference type="ARBA" id="ARBA00022801"/>
    </source>
</evidence>
<proteinExistence type="predicted"/>
<dbReference type="PANTHER" id="PTHR16320:SF23">
    <property type="entry name" value="SPHINGOMYELINASE C 1"/>
    <property type="match status" value="1"/>
</dbReference>
<name>A0ABY7TPP2_9SPHN</name>
<dbReference type="InterPro" id="IPR036691">
    <property type="entry name" value="Endo/exonu/phosph_ase_sf"/>
</dbReference>
<evidence type="ECO:0000313" key="6">
    <source>
        <dbReference type="Proteomes" id="UP001220395"/>
    </source>
</evidence>
<dbReference type="InterPro" id="IPR005135">
    <property type="entry name" value="Endo/exonuclease/phosphatase"/>
</dbReference>
<accession>A0ABY7TPP2</accession>
<dbReference type="Proteomes" id="UP001220395">
    <property type="component" value="Chromosome"/>
</dbReference>
<keyword evidence="1 3" id="KW-0732">Signal</keyword>
<feature type="domain" description="Endonuclease/exonuclease/phosphatase" evidence="4">
    <location>
        <begin position="51"/>
        <end position="269"/>
    </location>
</feature>
<dbReference type="CDD" id="cd09078">
    <property type="entry name" value="nSMase"/>
    <property type="match status" value="1"/>
</dbReference>
<organism evidence="5 6">
    <name type="scientific">Sphingomonas naphthae</name>
    <dbReference type="NCBI Taxonomy" id="1813468"/>
    <lineage>
        <taxon>Bacteria</taxon>
        <taxon>Pseudomonadati</taxon>
        <taxon>Pseudomonadota</taxon>
        <taxon>Alphaproteobacteria</taxon>
        <taxon>Sphingomonadales</taxon>
        <taxon>Sphingomonadaceae</taxon>
        <taxon>Sphingomonas</taxon>
    </lineage>
</organism>
<feature type="chain" id="PRO_5046605135" evidence="3">
    <location>
        <begin position="21"/>
        <end position="368"/>
    </location>
</feature>
<keyword evidence="6" id="KW-1185">Reference proteome</keyword>